<keyword evidence="6" id="KW-1185">Reference proteome</keyword>
<feature type="domain" description="Lsr2 DNA-binding" evidence="4">
    <location>
        <begin position="75"/>
        <end position="109"/>
    </location>
</feature>
<dbReference type="InterPro" id="IPR024412">
    <property type="entry name" value="Lsr2_dim_dom"/>
</dbReference>
<evidence type="ECO:0000259" key="4">
    <source>
        <dbReference type="Pfam" id="PF23359"/>
    </source>
</evidence>
<evidence type="ECO:0000313" key="6">
    <source>
        <dbReference type="Proteomes" id="UP000653644"/>
    </source>
</evidence>
<dbReference type="Gene3D" id="3.30.60.230">
    <property type="entry name" value="Lsr2, dimerization domain"/>
    <property type="match status" value="1"/>
</dbReference>
<dbReference type="Proteomes" id="UP000653644">
    <property type="component" value="Unassembled WGS sequence"/>
</dbReference>
<protein>
    <submittedName>
        <fullName evidence="5">Lsr2 family protein</fullName>
    </submittedName>
</protein>
<name>A0ABQ3DFK6_9ACTN</name>
<dbReference type="Gene3D" id="4.10.320.10">
    <property type="entry name" value="E3-binding domain"/>
    <property type="match status" value="1"/>
</dbReference>
<reference evidence="6" key="1">
    <citation type="journal article" date="2019" name="Int. J. Syst. Evol. Microbiol.">
        <title>The Global Catalogue of Microorganisms (GCM) 10K type strain sequencing project: providing services to taxonomists for standard genome sequencing and annotation.</title>
        <authorList>
            <consortium name="The Broad Institute Genomics Platform"/>
            <consortium name="The Broad Institute Genome Sequencing Center for Infectious Disease"/>
            <person name="Wu L."/>
            <person name="Ma J."/>
        </authorList>
    </citation>
    <scope>NUCLEOTIDE SEQUENCE [LARGE SCALE GENOMIC DNA]</scope>
    <source>
        <strain evidence="6">JCM 4733</strain>
    </source>
</reference>
<accession>A0ABQ3DFK6</accession>
<dbReference type="Pfam" id="PF11774">
    <property type="entry name" value="Lsr2"/>
    <property type="match status" value="1"/>
</dbReference>
<evidence type="ECO:0000259" key="3">
    <source>
        <dbReference type="Pfam" id="PF11774"/>
    </source>
</evidence>
<dbReference type="InterPro" id="IPR055370">
    <property type="entry name" value="Lsr2_DNA-bd"/>
</dbReference>
<dbReference type="InterPro" id="IPR042261">
    <property type="entry name" value="Lsr2-like_dimerization"/>
</dbReference>
<dbReference type="RefSeq" id="WP_189895155.1">
    <property type="nucleotide sequence ID" value="NZ_BMVN01000107.1"/>
</dbReference>
<comment type="caution">
    <text evidence="5">The sequence shown here is derived from an EMBL/GenBank/DDBJ whole genome shotgun (WGS) entry which is preliminary data.</text>
</comment>
<dbReference type="InterPro" id="IPR036625">
    <property type="entry name" value="E3-bd_dom_sf"/>
</dbReference>
<evidence type="ECO:0000313" key="5">
    <source>
        <dbReference type="EMBL" id="GHA75855.1"/>
    </source>
</evidence>
<sequence length="113" mass="12450">MARTTITVYTDDLTGAMGDDISTHLFSIDGVSYEIDLAPEGHQKLRDALAPFVEVARRAGGGTPRGRRPPVRREASRAARIREWARSQGIEVNARGLVRQDVVDQYEAATADR</sequence>
<evidence type="ECO:0000256" key="2">
    <source>
        <dbReference type="SAM" id="MobiDB-lite"/>
    </source>
</evidence>
<dbReference type="Pfam" id="PF23359">
    <property type="entry name" value="Lsr2_DNA-bd"/>
    <property type="match status" value="1"/>
</dbReference>
<organism evidence="5 6">
    <name type="scientific">Streptomyces canarius</name>
    <dbReference type="NCBI Taxonomy" id="285453"/>
    <lineage>
        <taxon>Bacteria</taxon>
        <taxon>Bacillati</taxon>
        <taxon>Actinomycetota</taxon>
        <taxon>Actinomycetes</taxon>
        <taxon>Kitasatosporales</taxon>
        <taxon>Streptomycetaceae</taxon>
        <taxon>Streptomyces</taxon>
    </lineage>
</organism>
<dbReference type="EMBL" id="BMVN01000107">
    <property type="protein sequence ID" value="GHA75855.1"/>
    <property type="molecule type" value="Genomic_DNA"/>
</dbReference>
<keyword evidence="1" id="KW-0238">DNA-binding</keyword>
<proteinExistence type="predicted"/>
<feature type="region of interest" description="Disordered" evidence="2">
    <location>
        <begin position="59"/>
        <end position="79"/>
    </location>
</feature>
<gene>
    <name evidence="5" type="ORF">GCM10010345_92490</name>
</gene>
<feature type="domain" description="Lsr2 dimerization" evidence="3">
    <location>
        <begin position="1"/>
        <end position="60"/>
    </location>
</feature>
<evidence type="ECO:0000256" key="1">
    <source>
        <dbReference type="ARBA" id="ARBA00023125"/>
    </source>
</evidence>